<proteinExistence type="predicted"/>
<evidence type="ECO:0000256" key="1">
    <source>
        <dbReference type="SAM" id="MobiDB-lite"/>
    </source>
</evidence>
<dbReference type="RefSeq" id="WP_068399321.1">
    <property type="nucleotide sequence ID" value="NZ_CP014504.1"/>
</dbReference>
<evidence type="ECO:0000313" key="3">
    <source>
        <dbReference type="Proteomes" id="UP000071561"/>
    </source>
</evidence>
<dbReference type="AlphaFoldDB" id="A0A127VBW5"/>
<dbReference type="PATRIC" id="fig|188932.3.peg.1827"/>
<dbReference type="Proteomes" id="UP000071561">
    <property type="component" value="Chromosome"/>
</dbReference>
<evidence type="ECO:0000313" key="2">
    <source>
        <dbReference type="EMBL" id="AMP98671.1"/>
    </source>
</evidence>
<dbReference type="OrthoDB" id="1404627at2"/>
<reference evidence="2 3" key="1">
    <citation type="submission" date="2016-03" db="EMBL/GenBank/DDBJ databases">
        <title>Complete genome sequence of Pedobacter cryoconitis PAMC 27485.</title>
        <authorList>
            <person name="Lee J."/>
            <person name="Kim O.-S."/>
        </authorList>
    </citation>
    <scope>NUCLEOTIDE SEQUENCE [LARGE SCALE GENOMIC DNA]</scope>
    <source>
        <strain evidence="2 3">PAMC 27485</strain>
    </source>
</reference>
<feature type="region of interest" description="Disordered" evidence="1">
    <location>
        <begin position="300"/>
        <end position="322"/>
    </location>
</feature>
<dbReference type="Pfam" id="PF18976">
    <property type="entry name" value="DUF5712"/>
    <property type="match status" value="1"/>
</dbReference>
<name>A0A127VBW5_9SPHI</name>
<sequence length="322" mass="37063">MYLNITDSAIANNKGSSSGLVNYLEKENRFYPNDQAEYWFNHNHQNIEPYEVCRKLDNNIAKLSKVDAKFFLINISPSQKEIRYLKEQYGELGAKEQLKAYTIKIMDEYARNFKRSGIESSKDLLWYAKLENHRHYSYKDKEVVQGLKKRGELKVGEQMHIQVIVSRKDISNRIKLSPMNTSKGKNIEHSKKLGQFDRVAFKQSGERVFDQHFGFDRKLNDTMAYANIHKNGTLAQREQLDTLMLGAESNINSKSLAGELANRVSDGHFHSIPEMINSIGQTVTNFLEILMQPVFDPGLNINPADEAAKRRKKKKKSQGISR</sequence>
<accession>A0A127VBW5</accession>
<keyword evidence="3" id="KW-1185">Reference proteome</keyword>
<dbReference type="EMBL" id="CP014504">
    <property type="protein sequence ID" value="AMP98671.1"/>
    <property type="molecule type" value="Genomic_DNA"/>
</dbReference>
<dbReference type="KEGG" id="pcm:AY601_1758"/>
<organism evidence="2 3">
    <name type="scientific">Pedobacter cryoconitis</name>
    <dbReference type="NCBI Taxonomy" id="188932"/>
    <lineage>
        <taxon>Bacteria</taxon>
        <taxon>Pseudomonadati</taxon>
        <taxon>Bacteroidota</taxon>
        <taxon>Sphingobacteriia</taxon>
        <taxon>Sphingobacteriales</taxon>
        <taxon>Sphingobacteriaceae</taxon>
        <taxon>Pedobacter</taxon>
    </lineage>
</organism>
<protein>
    <submittedName>
        <fullName evidence="2">Molybdopterin-guanine dinucleotide biosynthesis protein MobB</fullName>
    </submittedName>
</protein>
<feature type="compositionally biased region" description="Basic residues" evidence="1">
    <location>
        <begin position="309"/>
        <end position="322"/>
    </location>
</feature>
<dbReference type="InterPro" id="IPR043766">
    <property type="entry name" value="BfmA-like"/>
</dbReference>
<gene>
    <name evidence="2" type="ORF">AY601_1758</name>
</gene>